<proteinExistence type="inferred from homology"/>
<evidence type="ECO:0000256" key="8">
    <source>
        <dbReference type="SAM" id="MobiDB-lite"/>
    </source>
</evidence>
<comment type="catalytic activity">
    <reaction evidence="1 7">
        <text>Cleavage of hydrophobic, N-terminal signal or leader sequences from secreted and periplasmic proteins.</text>
        <dbReference type="EC" id="3.4.21.89"/>
    </reaction>
</comment>
<dbReference type="InterPro" id="IPR000223">
    <property type="entry name" value="Pept_S26A_signal_pept_1"/>
</dbReference>
<dbReference type="EMBL" id="RHHB01000009">
    <property type="protein sequence ID" value="RNB50353.1"/>
    <property type="molecule type" value="Genomic_DNA"/>
</dbReference>
<keyword evidence="11" id="KW-1185">Reference proteome</keyword>
<feature type="compositionally biased region" description="Low complexity" evidence="8">
    <location>
        <begin position="132"/>
        <end position="146"/>
    </location>
</feature>
<dbReference type="GO" id="GO:0004252">
    <property type="term" value="F:serine-type endopeptidase activity"/>
    <property type="evidence" value="ECO:0007669"/>
    <property type="project" value="InterPro"/>
</dbReference>
<comment type="subcellular location">
    <subcellularLocation>
        <location evidence="2">Cell membrane</location>
        <topology evidence="2">Single-pass type II membrane protein</topology>
    </subcellularLocation>
    <subcellularLocation>
        <location evidence="7">Membrane</location>
        <topology evidence="7">Single-pass type II membrane protein</topology>
    </subcellularLocation>
</comment>
<dbReference type="SUPFAM" id="SSF51306">
    <property type="entry name" value="LexA/Signal peptidase"/>
    <property type="match status" value="1"/>
</dbReference>
<protein>
    <recommendedName>
        <fullName evidence="4 7">Signal peptidase I</fullName>
        <ecNumber evidence="4 7">3.4.21.89</ecNumber>
    </recommendedName>
</protein>
<feature type="compositionally biased region" description="Low complexity" evidence="8">
    <location>
        <begin position="9"/>
        <end position="25"/>
    </location>
</feature>
<reference evidence="10 11" key="1">
    <citation type="submission" date="2018-10" db="EMBL/GenBank/DDBJ databases">
        <title>Isolation, diversity and antibacterial activity of antinobacteria from the wheat rhizosphere soil.</title>
        <authorList>
            <person name="Sun T."/>
        </authorList>
    </citation>
    <scope>NUCLEOTIDE SEQUENCE [LARGE SCALE GENOMIC DNA]</scope>
    <source>
        <strain evidence="10 11">SJ-23</strain>
    </source>
</reference>
<dbReference type="InterPro" id="IPR019533">
    <property type="entry name" value="Peptidase_S26"/>
</dbReference>
<dbReference type="AlphaFoldDB" id="A0A3M8AGN6"/>
<evidence type="ECO:0000256" key="6">
    <source>
        <dbReference type="PIRSR" id="PIRSR600223-1"/>
    </source>
</evidence>
<feature type="active site" evidence="6">
    <location>
        <position position="247"/>
    </location>
</feature>
<dbReference type="PRINTS" id="PR00727">
    <property type="entry name" value="LEADERPTASE"/>
</dbReference>
<evidence type="ECO:0000256" key="5">
    <source>
        <dbReference type="ARBA" id="ARBA00022801"/>
    </source>
</evidence>
<comment type="caution">
    <text evidence="10">The sequence shown here is derived from an EMBL/GenBank/DDBJ whole genome shotgun (WGS) entry which is preliminary data.</text>
</comment>
<evidence type="ECO:0000256" key="4">
    <source>
        <dbReference type="ARBA" id="ARBA00013208"/>
    </source>
</evidence>
<feature type="compositionally biased region" description="Low complexity" evidence="8">
    <location>
        <begin position="99"/>
        <end position="125"/>
    </location>
</feature>
<evidence type="ECO:0000256" key="7">
    <source>
        <dbReference type="RuleBase" id="RU362042"/>
    </source>
</evidence>
<evidence type="ECO:0000256" key="1">
    <source>
        <dbReference type="ARBA" id="ARBA00000677"/>
    </source>
</evidence>
<dbReference type="Gene3D" id="2.10.109.10">
    <property type="entry name" value="Umud Fragment, subunit A"/>
    <property type="match status" value="1"/>
</dbReference>
<keyword evidence="7" id="KW-0645">Protease</keyword>
<dbReference type="GO" id="GO:0005886">
    <property type="term" value="C:plasma membrane"/>
    <property type="evidence" value="ECO:0007669"/>
    <property type="project" value="UniProtKB-SubCell"/>
</dbReference>
<dbReference type="EC" id="3.4.21.89" evidence="4 7"/>
<feature type="active site" evidence="6">
    <location>
        <position position="206"/>
    </location>
</feature>
<dbReference type="CDD" id="cd06530">
    <property type="entry name" value="S26_SPase_I"/>
    <property type="match status" value="1"/>
</dbReference>
<dbReference type="PANTHER" id="PTHR43390">
    <property type="entry name" value="SIGNAL PEPTIDASE I"/>
    <property type="match status" value="1"/>
</dbReference>
<comment type="similarity">
    <text evidence="3 7">Belongs to the peptidase S26 family.</text>
</comment>
<evidence type="ECO:0000313" key="10">
    <source>
        <dbReference type="EMBL" id="RNB50353.1"/>
    </source>
</evidence>
<feature type="compositionally biased region" description="Low complexity" evidence="8">
    <location>
        <begin position="33"/>
        <end position="64"/>
    </location>
</feature>
<feature type="compositionally biased region" description="Polar residues" evidence="8">
    <location>
        <begin position="148"/>
        <end position="169"/>
    </location>
</feature>
<dbReference type="GO" id="GO:0006465">
    <property type="term" value="P:signal peptide processing"/>
    <property type="evidence" value="ECO:0007669"/>
    <property type="project" value="InterPro"/>
</dbReference>
<evidence type="ECO:0000256" key="2">
    <source>
        <dbReference type="ARBA" id="ARBA00004401"/>
    </source>
</evidence>
<accession>A0A3M8AGN6</accession>
<dbReference type="Pfam" id="PF10502">
    <property type="entry name" value="Peptidase_S26"/>
    <property type="match status" value="1"/>
</dbReference>
<feature type="compositionally biased region" description="Basic residues" evidence="8">
    <location>
        <begin position="65"/>
        <end position="82"/>
    </location>
</feature>
<dbReference type="NCBIfam" id="TIGR02227">
    <property type="entry name" value="sigpep_I_bact"/>
    <property type="match status" value="1"/>
</dbReference>
<gene>
    <name evidence="10" type="primary">lepB</name>
    <name evidence="10" type="ORF">EDM22_07585</name>
</gene>
<evidence type="ECO:0000313" key="11">
    <source>
        <dbReference type="Proteomes" id="UP000275048"/>
    </source>
</evidence>
<dbReference type="GO" id="GO:0009003">
    <property type="term" value="F:signal peptidase activity"/>
    <property type="evidence" value="ECO:0007669"/>
    <property type="project" value="UniProtKB-EC"/>
</dbReference>
<dbReference type="OrthoDB" id="3296552at2"/>
<organism evidence="10 11">
    <name type="scientific">Agromyces tardus</name>
    <dbReference type="NCBI Taxonomy" id="2583849"/>
    <lineage>
        <taxon>Bacteria</taxon>
        <taxon>Bacillati</taxon>
        <taxon>Actinomycetota</taxon>
        <taxon>Actinomycetes</taxon>
        <taxon>Micrococcales</taxon>
        <taxon>Microbacteriaceae</taxon>
        <taxon>Agromyces</taxon>
    </lineage>
</organism>
<dbReference type="Proteomes" id="UP000275048">
    <property type="component" value="Unassembled WGS sequence"/>
</dbReference>
<evidence type="ECO:0000259" key="9">
    <source>
        <dbReference type="Pfam" id="PF10502"/>
    </source>
</evidence>
<dbReference type="PROSITE" id="PS00760">
    <property type="entry name" value="SPASE_I_2"/>
    <property type="match status" value="1"/>
</dbReference>
<dbReference type="PANTHER" id="PTHR43390:SF1">
    <property type="entry name" value="CHLOROPLAST PROCESSING PEPTIDASE"/>
    <property type="match status" value="1"/>
</dbReference>
<feature type="region of interest" description="Disordered" evidence="8">
    <location>
        <begin position="1"/>
        <end position="172"/>
    </location>
</feature>
<sequence>MADGRSRRGTPTTHSSGSTSGTKRSWPPRSISPAACGGSGTTPASSPTGTSSRPSCDCTGPARASRSRASGRRASRSTRRSRPPTGASRWGAWLRWRHSSGTTRCPSCGSGSSRCSRPGTSTPTTSRRRGRSSPPTSDSSTSPRGRNTPPSRTTATGPTTHPGRTTAPTEASVRAGRRLAALAGAVVAAVLMNRFAMSTTLVRSGSMRPTLEPGDLLLTIRVRRTTRVRRGDLVVFASRERGDILLKRVIGLPGERVDIDGGAVRVDGMPLAEPYAQPSGGYRGAFEVPPDGYLVLGDAREESDDSRSWDEPYVRRADLRGVVRGRLLRAGARARARARPQCSVR</sequence>
<feature type="domain" description="Peptidase S26" evidence="9">
    <location>
        <begin position="180"/>
        <end position="324"/>
    </location>
</feature>
<name>A0A3M8AGN6_9MICO</name>
<dbReference type="InterPro" id="IPR036286">
    <property type="entry name" value="LexA/Signal_pep-like_sf"/>
</dbReference>
<keyword evidence="5 7" id="KW-0378">Hydrolase</keyword>
<evidence type="ECO:0000256" key="3">
    <source>
        <dbReference type="ARBA" id="ARBA00009370"/>
    </source>
</evidence>
<dbReference type="InterPro" id="IPR019757">
    <property type="entry name" value="Pept_S26A_signal_pept_1_Lys-AS"/>
</dbReference>